<name>A0ABC8UE34_9AQUA</name>
<proteinExistence type="predicted"/>
<gene>
    <name evidence="3" type="ORF">ILEXP_LOCUS48273</name>
</gene>
<evidence type="ECO:0000313" key="3">
    <source>
        <dbReference type="EMBL" id="CAK9178347.1"/>
    </source>
</evidence>
<dbReference type="Proteomes" id="UP001642360">
    <property type="component" value="Unassembled WGS sequence"/>
</dbReference>
<evidence type="ECO:0000313" key="4">
    <source>
        <dbReference type="Proteomes" id="UP001642360"/>
    </source>
</evidence>
<dbReference type="PANTHER" id="PTHR24096:SF413">
    <property type="entry name" value="PEROXISOMAL OPC-8:0-COA LIGASE 1"/>
    <property type="match status" value="1"/>
</dbReference>
<dbReference type="EMBL" id="CAUOFW020007279">
    <property type="protein sequence ID" value="CAK9178347.1"/>
    <property type="molecule type" value="Genomic_DNA"/>
</dbReference>
<keyword evidence="4" id="KW-1185">Reference proteome</keyword>
<keyword evidence="1" id="KW-0436">Ligase</keyword>
<organism evidence="3 4">
    <name type="scientific">Ilex paraguariensis</name>
    <name type="common">yerba mate</name>
    <dbReference type="NCBI Taxonomy" id="185542"/>
    <lineage>
        <taxon>Eukaryota</taxon>
        <taxon>Viridiplantae</taxon>
        <taxon>Streptophyta</taxon>
        <taxon>Embryophyta</taxon>
        <taxon>Tracheophyta</taxon>
        <taxon>Spermatophyta</taxon>
        <taxon>Magnoliopsida</taxon>
        <taxon>eudicotyledons</taxon>
        <taxon>Gunneridae</taxon>
        <taxon>Pentapetalae</taxon>
        <taxon>asterids</taxon>
        <taxon>campanulids</taxon>
        <taxon>Aquifoliales</taxon>
        <taxon>Aquifoliaceae</taxon>
        <taxon>Ilex</taxon>
    </lineage>
</organism>
<dbReference type="SUPFAM" id="SSF56801">
    <property type="entry name" value="Acetyl-CoA synthetase-like"/>
    <property type="match status" value="1"/>
</dbReference>
<dbReference type="PANTHER" id="PTHR24096">
    <property type="entry name" value="LONG-CHAIN-FATTY-ACID--COA LIGASE"/>
    <property type="match status" value="1"/>
</dbReference>
<dbReference type="Gene3D" id="3.40.50.12780">
    <property type="entry name" value="N-terminal domain of ligase-like"/>
    <property type="match status" value="1"/>
</dbReference>
<dbReference type="InterPro" id="IPR000873">
    <property type="entry name" value="AMP-dep_synth/lig_dom"/>
</dbReference>
<dbReference type="InterPro" id="IPR042099">
    <property type="entry name" value="ANL_N_sf"/>
</dbReference>
<dbReference type="Pfam" id="PF00501">
    <property type="entry name" value="AMP-binding"/>
    <property type="match status" value="1"/>
</dbReference>
<protein>
    <recommendedName>
        <fullName evidence="2">AMP-dependent synthetase/ligase domain-containing protein</fullName>
    </recommendedName>
</protein>
<dbReference type="GO" id="GO:0016874">
    <property type="term" value="F:ligase activity"/>
    <property type="evidence" value="ECO:0007669"/>
    <property type="project" value="UniProtKB-KW"/>
</dbReference>
<reference evidence="3 4" key="1">
    <citation type="submission" date="2024-02" db="EMBL/GenBank/DDBJ databases">
        <authorList>
            <person name="Vignale AGUSTIN F."/>
            <person name="Sosa J E."/>
            <person name="Modenutti C."/>
        </authorList>
    </citation>
    <scope>NUCLEOTIDE SEQUENCE [LARGE SCALE GENOMIC DNA]</scope>
</reference>
<comment type="caution">
    <text evidence="3">The sequence shown here is derived from an EMBL/GenBank/DDBJ whole genome shotgun (WGS) entry which is preliminary data.</text>
</comment>
<evidence type="ECO:0000259" key="2">
    <source>
        <dbReference type="Pfam" id="PF00501"/>
    </source>
</evidence>
<dbReference type="AlphaFoldDB" id="A0ABC8UE34"/>
<sequence length="174" mass="18899">MGLNGNLMIDPRSGFCKANSTFYSKRQPLALPSNESLDVTTFVSSRAHHGKTAFINATTGHRLSFTEIWRAVDAVASSLSEMGIRKGHVILLLSPNSFFFPIVCHSVMSLGAIITTTNPLNTHGEISKQIADSKPVLVFTIPQLVPKLGDSNLPSYSLAMKLIHFPIPLPNPQS</sequence>
<evidence type="ECO:0000256" key="1">
    <source>
        <dbReference type="ARBA" id="ARBA00022598"/>
    </source>
</evidence>
<feature type="domain" description="AMP-dependent synthetase/ligase" evidence="2">
    <location>
        <begin position="46"/>
        <end position="143"/>
    </location>
</feature>
<accession>A0ABC8UE34</accession>